<feature type="region of interest" description="Disordered" evidence="1">
    <location>
        <begin position="78"/>
        <end position="101"/>
    </location>
</feature>
<name>A0A823A3T7_NELNU</name>
<dbReference type="EMBL" id="DUZY01000008">
    <property type="protein sequence ID" value="DAD48648.1"/>
    <property type="molecule type" value="Genomic_DNA"/>
</dbReference>
<evidence type="ECO:0000313" key="2">
    <source>
        <dbReference type="EMBL" id="DAD48648.1"/>
    </source>
</evidence>
<feature type="compositionally biased region" description="Basic residues" evidence="1">
    <location>
        <begin position="88"/>
        <end position="100"/>
    </location>
</feature>
<sequence length="113" mass="12449">MAPFIGLGSAFVLDQMAKITLQNPSFVCFFIYHLSLKSTCWSVSLLPLAISLKYSTTCYRGTSLLPVELHFVCPLPRRARPRSSSMPRKSKGTGPAHRKPPSSFMIFAAVVSV</sequence>
<reference evidence="2 3" key="1">
    <citation type="journal article" date="2020" name="Mol. Biol. Evol.">
        <title>Distinct Expression and Methylation Patterns for Genes with Different Fates following a Single Whole-Genome Duplication in Flowering Plants.</title>
        <authorList>
            <person name="Shi T."/>
            <person name="Rahmani R.S."/>
            <person name="Gugger P.F."/>
            <person name="Wang M."/>
            <person name="Li H."/>
            <person name="Zhang Y."/>
            <person name="Li Z."/>
            <person name="Wang Q."/>
            <person name="Van de Peer Y."/>
            <person name="Marchal K."/>
            <person name="Chen J."/>
        </authorList>
    </citation>
    <scope>NUCLEOTIDE SEQUENCE [LARGE SCALE GENOMIC DNA]</scope>
    <source>
        <tissue evidence="2">Leaf</tissue>
    </source>
</reference>
<dbReference type="Proteomes" id="UP000607653">
    <property type="component" value="Unassembled WGS sequence"/>
</dbReference>
<evidence type="ECO:0000313" key="3">
    <source>
        <dbReference type="Proteomes" id="UP000607653"/>
    </source>
</evidence>
<organism evidence="2 3">
    <name type="scientific">Nelumbo nucifera</name>
    <name type="common">Sacred lotus</name>
    <dbReference type="NCBI Taxonomy" id="4432"/>
    <lineage>
        <taxon>Eukaryota</taxon>
        <taxon>Viridiplantae</taxon>
        <taxon>Streptophyta</taxon>
        <taxon>Embryophyta</taxon>
        <taxon>Tracheophyta</taxon>
        <taxon>Spermatophyta</taxon>
        <taxon>Magnoliopsida</taxon>
        <taxon>Proteales</taxon>
        <taxon>Nelumbonaceae</taxon>
        <taxon>Nelumbo</taxon>
    </lineage>
</organism>
<dbReference type="AlphaFoldDB" id="A0A823A3T7"/>
<protein>
    <submittedName>
        <fullName evidence="2">Uncharacterized protein</fullName>
    </submittedName>
</protein>
<gene>
    <name evidence="2" type="ORF">HUJ06_018585</name>
</gene>
<comment type="caution">
    <text evidence="2">The sequence shown here is derived from an EMBL/GenBank/DDBJ whole genome shotgun (WGS) entry which is preliminary data.</text>
</comment>
<evidence type="ECO:0000256" key="1">
    <source>
        <dbReference type="SAM" id="MobiDB-lite"/>
    </source>
</evidence>
<proteinExistence type="predicted"/>
<accession>A0A823A3T7</accession>
<keyword evidence="3" id="KW-1185">Reference proteome</keyword>